<evidence type="ECO:0000256" key="1">
    <source>
        <dbReference type="SAM" id="MobiDB-lite"/>
    </source>
</evidence>
<gene>
    <name evidence="2" type="ORF">CCHLO57077_00008085</name>
</gene>
<proteinExistence type="predicted"/>
<dbReference type="Proteomes" id="UP001160390">
    <property type="component" value="Unassembled WGS sequence"/>
</dbReference>
<reference evidence="2" key="1">
    <citation type="submission" date="2023-01" db="EMBL/GenBank/DDBJ databases">
        <authorList>
            <person name="Piombo E."/>
        </authorList>
    </citation>
    <scope>NUCLEOTIDE SEQUENCE</scope>
</reference>
<feature type="non-terminal residue" evidence="2">
    <location>
        <position position="1"/>
    </location>
</feature>
<accession>A0AA35M0M5</accession>
<keyword evidence="3" id="KW-1185">Reference proteome</keyword>
<sequence length="180" mass="19554">RFVEGGWPPVSQGDVNRASRTAKEGEMRDKKERGTGWRKQEVRITYRFATAMTLKVNLVATMTNGLRLLLIQGSVQNGHGETLVHLTRKGSLRHCLPRAVCLGLVHTLDSLCHSAGSEWLAGEGEPSACVTHAGNGLVQPVKRLVANTWTARQGCREDLPTLRSAQQIGSGVYQAVAMIG</sequence>
<protein>
    <submittedName>
        <fullName evidence="2">Uncharacterized protein</fullName>
    </submittedName>
</protein>
<dbReference type="EMBL" id="CABFNP030000799">
    <property type="protein sequence ID" value="CAI6087403.1"/>
    <property type="molecule type" value="Genomic_DNA"/>
</dbReference>
<dbReference type="AlphaFoldDB" id="A0AA35M0M5"/>
<evidence type="ECO:0000313" key="3">
    <source>
        <dbReference type="Proteomes" id="UP001160390"/>
    </source>
</evidence>
<evidence type="ECO:0000313" key="2">
    <source>
        <dbReference type="EMBL" id="CAI6087403.1"/>
    </source>
</evidence>
<comment type="caution">
    <text evidence="2">The sequence shown here is derived from an EMBL/GenBank/DDBJ whole genome shotgun (WGS) entry which is preliminary data.</text>
</comment>
<organism evidence="2 3">
    <name type="scientific">Clonostachys chloroleuca</name>
    <dbReference type="NCBI Taxonomy" id="1926264"/>
    <lineage>
        <taxon>Eukaryota</taxon>
        <taxon>Fungi</taxon>
        <taxon>Dikarya</taxon>
        <taxon>Ascomycota</taxon>
        <taxon>Pezizomycotina</taxon>
        <taxon>Sordariomycetes</taxon>
        <taxon>Hypocreomycetidae</taxon>
        <taxon>Hypocreales</taxon>
        <taxon>Bionectriaceae</taxon>
        <taxon>Clonostachys</taxon>
    </lineage>
</organism>
<name>A0AA35M0M5_9HYPO</name>
<feature type="region of interest" description="Disordered" evidence="1">
    <location>
        <begin position="1"/>
        <end position="36"/>
    </location>
</feature>
<feature type="compositionally biased region" description="Basic and acidic residues" evidence="1">
    <location>
        <begin position="21"/>
        <end position="36"/>
    </location>
</feature>